<reference evidence="1" key="1">
    <citation type="journal article" date="2021" name="Proc. Natl. Acad. Sci. U.S.A.">
        <title>A Catalog of Tens of Thousands of Viruses from Human Metagenomes Reveals Hidden Associations with Chronic Diseases.</title>
        <authorList>
            <person name="Tisza M.J."/>
            <person name="Buck C.B."/>
        </authorList>
    </citation>
    <scope>NUCLEOTIDE SEQUENCE</scope>
    <source>
        <strain evidence="1">Ctah610</strain>
    </source>
</reference>
<dbReference type="EMBL" id="BK015827">
    <property type="protein sequence ID" value="DAE27069.1"/>
    <property type="molecule type" value="Genomic_DNA"/>
</dbReference>
<evidence type="ECO:0000313" key="1">
    <source>
        <dbReference type="EMBL" id="DAE27069.1"/>
    </source>
</evidence>
<organism evidence="1">
    <name type="scientific">virus sp. ctah610</name>
    <dbReference type="NCBI Taxonomy" id="2826807"/>
    <lineage>
        <taxon>Viruses</taxon>
    </lineage>
</organism>
<protein>
    <submittedName>
        <fullName evidence="1">Uncharacterized protein</fullName>
    </submittedName>
</protein>
<proteinExistence type="predicted"/>
<name>A0A8S5R7S8_9VIRU</name>
<sequence length="95" mass="10993">MSIRIRLSEKYRKFPFASKCSRKRLEAEGYIEPNFAMSAAIPSAAEMVRPMAVKHDYRDIKIDKDATITIDLEELKRQLEKGFYRQMGIGFYPGA</sequence>
<accession>A0A8S5R7S8</accession>